<protein>
    <submittedName>
        <fullName evidence="7">Fumarate reductase subunit C</fullName>
    </submittedName>
</protein>
<accession>A0AAX3A0Q5</accession>
<evidence type="ECO:0000256" key="1">
    <source>
        <dbReference type="ARBA" id="ARBA00022475"/>
    </source>
</evidence>
<reference evidence="6" key="2">
    <citation type="submission" date="2020-02" db="EMBL/GenBank/DDBJ databases">
        <authorList>
            <person name="Matsumoto Y."/>
            <person name="Kinjo T."/>
            <person name="Motooka D."/>
            <person name="Nabeya D."/>
            <person name="Jung N."/>
            <person name="Uechi K."/>
            <person name="Horii T."/>
            <person name="Iida T."/>
            <person name="Fujita J."/>
            <person name="Nakamura S."/>
        </authorList>
    </citation>
    <scope>NUCLEOTIDE SEQUENCE</scope>
    <source>
        <strain evidence="6">JCM 15653</strain>
    </source>
</reference>
<keyword evidence="3 5" id="KW-1133">Transmembrane helix</keyword>
<evidence type="ECO:0000256" key="5">
    <source>
        <dbReference type="SAM" id="Phobius"/>
    </source>
</evidence>
<sequence>MTTYRQPVPLLWWLKRGSYLRYMLREASCEAVAWSVVYLGLLVWALGSGHYDWFQNFSRHPLVIALNLVVLAFLLLHTVTWFGLAPRAMVVHLRGRRVPADAVLAGHYVAWLVVSAVIAWVVLT</sequence>
<reference evidence="7 9" key="3">
    <citation type="journal article" date="2022" name="BMC Genomics">
        <title>Comparative genome analysis of mycobacteria focusing on tRNA and non-coding RNA.</title>
        <authorList>
            <person name="Behra P.R.K."/>
            <person name="Pettersson B.M.F."/>
            <person name="Ramesh M."/>
            <person name="Das S."/>
            <person name="Dasgupta S."/>
            <person name="Kirsebom L.A."/>
        </authorList>
    </citation>
    <scope>NUCLEOTIDE SEQUENCE [LARGE SCALE GENOMIC DNA]</scope>
    <source>
        <strain evidence="7 9">DSM 44677</strain>
    </source>
</reference>
<dbReference type="InterPro" id="IPR003510">
    <property type="entry name" value="Fumarate_red_C"/>
</dbReference>
<keyword evidence="4 5" id="KW-0472">Membrane</keyword>
<organism evidence="7 9">
    <name type="scientific">Mycolicibacterium boenickei</name>
    <dbReference type="NCBI Taxonomy" id="146017"/>
    <lineage>
        <taxon>Bacteria</taxon>
        <taxon>Bacillati</taxon>
        <taxon>Actinomycetota</taxon>
        <taxon>Actinomycetes</taxon>
        <taxon>Mycobacteriales</taxon>
        <taxon>Mycobacteriaceae</taxon>
        <taxon>Mycolicibacterium</taxon>
    </lineage>
</organism>
<evidence type="ECO:0000256" key="3">
    <source>
        <dbReference type="ARBA" id="ARBA00022989"/>
    </source>
</evidence>
<evidence type="ECO:0000256" key="2">
    <source>
        <dbReference type="ARBA" id="ARBA00022692"/>
    </source>
</evidence>
<name>A0AAX3A0Q5_9MYCO</name>
<gene>
    <name evidence="6" type="primary">frdC</name>
    <name evidence="7" type="ORF">H5U98_05405</name>
    <name evidence="6" type="ORF">MBOE_23090</name>
</gene>
<evidence type="ECO:0000313" key="7">
    <source>
        <dbReference type="EMBL" id="UNC00859.1"/>
    </source>
</evidence>
<dbReference type="Gene3D" id="1.20.1300.10">
    <property type="entry name" value="Fumarate reductase/succinate dehydrogenase, transmembrane subunit"/>
    <property type="match status" value="1"/>
</dbReference>
<evidence type="ECO:0000256" key="4">
    <source>
        <dbReference type="ARBA" id="ARBA00023136"/>
    </source>
</evidence>
<dbReference type="SUPFAM" id="SSF81343">
    <property type="entry name" value="Fumarate reductase respiratory complex transmembrane subunits"/>
    <property type="match status" value="1"/>
</dbReference>
<keyword evidence="2 5" id="KW-0812">Transmembrane</keyword>
<keyword evidence="8" id="KW-1185">Reference proteome</keyword>
<dbReference type="PIRSF" id="PIRSF000180">
    <property type="entry name" value="FrdC"/>
    <property type="match status" value="1"/>
</dbReference>
<feature type="transmembrane region" description="Helical" evidence="5">
    <location>
        <begin position="105"/>
        <end position="123"/>
    </location>
</feature>
<dbReference type="Proteomes" id="UP001162885">
    <property type="component" value="Chromosome"/>
</dbReference>
<dbReference type="RefSeq" id="WP_077740514.1">
    <property type="nucleotide sequence ID" value="NZ_AP022579.1"/>
</dbReference>
<dbReference type="AlphaFoldDB" id="A0AAX3A0Q5"/>
<dbReference type="EMBL" id="AP022579">
    <property type="protein sequence ID" value="BBX90660.1"/>
    <property type="molecule type" value="Genomic_DNA"/>
</dbReference>
<feature type="transmembrane region" description="Helical" evidence="5">
    <location>
        <begin position="63"/>
        <end position="84"/>
    </location>
</feature>
<evidence type="ECO:0000313" key="8">
    <source>
        <dbReference type="Proteomes" id="UP000466683"/>
    </source>
</evidence>
<dbReference type="InterPro" id="IPR034804">
    <property type="entry name" value="SQR/QFR_C/D"/>
</dbReference>
<evidence type="ECO:0000313" key="9">
    <source>
        <dbReference type="Proteomes" id="UP001162885"/>
    </source>
</evidence>
<reference evidence="6 8" key="1">
    <citation type="journal article" date="2019" name="Emerg. Microbes Infect.">
        <title>Comprehensive subspecies identification of 175 nontuberculous mycobacteria species based on 7547 genomic profiles.</title>
        <authorList>
            <person name="Matsumoto Y."/>
            <person name="Kinjo T."/>
            <person name="Motooka D."/>
            <person name="Nabeya D."/>
            <person name="Jung N."/>
            <person name="Uechi K."/>
            <person name="Horii T."/>
            <person name="Iida T."/>
            <person name="Fujita J."/>
            <person name="Nakamura S."/>
        </authorList>
    </citation>
    <scope>NUCLEOTIDE SEQUENCE [LARGE SCALE GENOMIC DNA]</scope>
    <source>
        <strain evidence="6 8">JCM 15653</strain>
    </source>
</reference>
<feature type="transmembrane region" description="Helical" evidence="5">
    <location>
        <begin position="31"/>
        <end position="51"/>
    </location>
</feature>
<dbReference type="Pfam" id="PF02300">
    <property type="entry name" value="Fumarate_red_C"/>
    <property type="match status" value="1"/>
</dbReference>
<keyword evidence="1" id="KW-1003">Cell membrane</keyword>
<dbReference type="GO" id="GO:0016020">
    <property type="term" value="C:membrane"/>
    <property type="evidence" value="ECO:0007669"/>
    <property type="project" value="InterPro"/>
</dbReference>
<dbReference type="Proteomes" id="UP000466683">
    <property type="component" value="Chromosome"/>
</dbReference>
<dbReference type="EMBL" id="CP060016">
    <property type="protein sequence ID" value="UNC00859.1"/>
    <property type="molecule type" value="Genomic_DNA"/>
</dbReference>
<proteinExistence type="predicted"/>
<evidence type="ECO:0000313" key="6">
    <source>
        <dbReference type="EMBL" id="BBX90660.1"/>
    </source>
</evidence>